<dbReference type="PANTHER" id="PTHR32097">
    <property type="entry name" value="CAMP-BINDING PROTEIN 1-RELATED"/>
    <property type="match status" value="1"/>
</dbReference>
<keyword evidence="6" id="KW-1185">Reference proteome</keyword>
<dbReference type="EMBL" id="NWMT01000138">
    <property type="protein sequence ID" value="PCC99198.1"/>
    <property type="molecule type" value="Genomic_DNA"/>
</dbReference>
<evidence type="ECO:0000313" key="4">
    <source>
        <dbReference type="EMBL" id="QFY57029.1"/>
    </source>
</evidence>
<dbReference type="InterPro" id="IPR003325">
    <property type="entry name" value="TerD"/>
</dbReference>
<dbReference type="InterPro" id="IPR051324">
    <property type="entry name" value="Stress/Tellurium_Resist"/>
</dbReference>
<dbReference type="EMBL" id="CP033116">
    <property type="protein sequence ID" value="QFY57029.1"/>
    <property type="molecule type" value="Genomic_DNA"/>
</dbReference>
<name>A0AA91Z5S7_9GAMM</name>
<dbReference type="CDD" id="cd06974">
    <property type="entry name" value="TerD_like"/>
    <property type="match status" value="1"/>
</dbReference>
<dbReference type="GO" id="GO:0046690">
    <property type="term" value="P:response to tellurium ion"/>
    <property type="evidence" value="ECO:0007669"/>
    <property type="project" value="UniProtKB-KW"/>
</dbReference>
<evidence type="ECO:0000313" key="5">
    <source>
        <dbReference type="Proteomes" id="UP000243750"/>
    </source>
</evidence>
<dbReference type="Gene3D" id="2.60.60.30">
    <property type="entry name" value="sav2460 like domains"/>
    <property type="match status" value="1"/>
</dbReference>
<dbReference type="PANTHER" id="PTHR32097:SF17">
    <property type="entry name" value="CAMP-BINDING PROTEIN 1-RELATED"/>
    <property type="match status" value="1"/>
</dbReference>
<dbReference type="AlphaFoldDB" id="A0AA91Z5S7"/>
<dbReference type="Proteomes" id="UP000243750">
    <property type="component" value="Unassembled WGS sequence"/>
</dbReference>
<gene>
    <name evidence="3" type="ORF">CO192_11675</name>
    <name evidence="4" type="ORF">EAO82_12040</name>
</gene>
<feature type="domain" description="TerD" evidence="2">
    <location>
        <begin position="1"/>
        <end position="187"/>
    </location>
</feature>
<accession>A0AA91Z5S7</accession>
<evidence type="ECO:0000256" key="1">
    <source>
        <dbReference type="ARBA" id="ARBA00022686"/>
    </source>
</evidence>
<proteinExistence type="predicted"/>
<sequence>MALSLAKNQTISLEKTAGNGLKKVRMGVGWDPVQKAKSSGGFLSRMLGGGGSSDSIDLDASCIMMDENKAAIDVVMFSQLKSKDGSIKHSGDNLTGEGDGDDETIFVDLLKLPTAVKYLVFTVNSFRGQTFNEVENAYCRIVNEEGDEELARLTLSEKGSHTGMIMAYLTRTTGGWDMTAVGREANGRTARDLATEAAGVIV</sequence>
<reference evidence="4 6" key="2">
    <citation type="submission" date="2018-10" db="EMBL/GenBank/DDBJ databases">
        <title>Complete genome sequence of Pseudomonas pelagia strain Kongs-67.</title>
        <authorList>
            <person name="Sinha R.K."/>
            <person name="Krishnan K."/>
        </authorList>
    </citation>
    <scope>NUCLEOTIDE SEQUENCE [LARGE SCALE GENOMIC DNA]</scope>
    <source>
        <strain evidence="4 6">Kongs-67</strain>
    </source>
</reference>
<evidence type="ECO:0000259" key="2">
    <source>
        <dbReference type="Pfam" id="PF02342"/>
    </source>
</evidence>
<dbReference type="Pfam" id="PF02342">
    <property type="entry name" value="TerD"/>
    <property type="match status" value="1"/>
</dbReference>
<organism evidence="3 5">
    <name type="scientific">Halopseudomonas pelagia</name>
    <dbReference type="NCBI Taxonomy" id="553151"/>
    <lineage>
        <taxon>Bacteria</taxon>
        <taxon>Pseudomonadati</taxon>
        <taxon>Pseudomonadota</taxon>
        <taxon>Gammaproteobacteria</taxon>
        <taxon>Pseudomonadales</taxon>
        <taxon>Pseudomonadaceae</taxon>
        <taxon>Halopseudomonas</taxon>
    </lineage>
</organism>
<protein>
    <submittedName>
        <fullName evidence="3">Stress protein</fullName>
    </submittedName>
    <submittedName>
        <fullName evidence="4">TerD family protein</fullName>
    </submittedName>
</protein>
<keyword evidence="1" id="KW-0778">Tellurium resistance</keyword>
<dbReference type="RefSeq" id="WP_096346766.1">
    <property type="nucleotide sequence ID" value="NZ_CP033116.1"/>
</dbReference>
<dbReference type="Proteomes" id="UP000344571">
    <property type="component" value="Chromosome"/>
</dbReference>
<evidence type="ECO:0000313" key="3">
    <source>
        <dbReference type="EMBL" id="PCC99198.1"/>
    </source>
</evidence>
<evidence type="ECO:0000313" key="6">
    <source>
        <dbReference type="Proteomes" id="UP000344571"/>
    </source>
</evidence>
<reference evidence="3 5" key="1">
    <citation type="submission" date="2017-09" db="EMBL/GenBank/DDBJ databases">
        <title>Bacterial and phytoplankton interrelationship in Kongsfjorden, an Arctic fjord.</title>
        <authorList>
            <person name="Sinha R."/>
            <person name="Krishnan K."/>
        </authorList>
    </citation>
    <scope>NUCLEOTIDE SEQUENCE [LARGE SCALE GENOMIC DNA]</scope>
    <source>
        <strain evidence="3 5">58</strain>
    </source>
</reference>